<dbReference type="AlphaFoldDB" id="A0A915JIW7"/>
<dbReference type="WBParaSite" id="nRc.2.0.1.t26027-RA">
    <property type="protein sequence ID" value="nRc.2.0.1.t26027-RA"/>
    <property type="gene ID" value="nRc.2.0.1.g26027"/>
</dbReference>
<evidence type="ECO:0000313" key="2">
    <source>
        <dbReference type="WBParaSite" id="nRc.2.0.1.t26027-RA"/>
    </source>
</evidence>
<accession>A0A915JIW7</accession>
<protein>
    <submittedName>
        <fullName evidence="2">Uncharacterized protein</fullName>
    </submittedName>
</protein>
<sequence length="66" mass="7431">MEAAVTNQNSRRHCINDICLALTYHKVDSITVPCSSRGHWAMDNTCFCHGCKPVKRANNVHDDDDD</sequence>
<proteinExistence type="predicted"/>
<keyword evidence="1" id="KW-1185">Reference proteome</keyword>
<evidence type="ECO:0000313" key="1">
    <source>
        <dbReference type="Proteomes" id="UP000887565"/>
    </source>
</evidence>
<reference evidence="2" key="1">
    <citation type="submission" date="2022-11" db="UniProtKB">
        <authorList>
            <consortium name="WormBaseParasite"/>
        </authorList>
    </citation>
    <scope>IDENTIFICATION</scope>
</reference>
<organism evidence="1 2">
    <name type="scientific">Romanomermis culicivorax</name>
    <name type="common">Nematode worm</name>
    <dbReference type="NCBI Taxonomy" id="13658"/>
    <lineage>
        <taxon>Eukaryota</taxon>
        <taxon>Metazoa</taxon>
        <taxon>Ecdysozoa</taxon>
        <taxon>Nematoda</taxon>
        <taxon>Enoplea</taxon>
        <taxon>Dorylaimia</taxon>
        <taxon>Mermithida</taxon>
        <taxon>Mermithoidea</taxon>
        <taxon>Mermithidae</taxon>
        <taxon>Romanomermis</taxon>
    </lineage>
</organism>
<name>A0A915JIW7_ROMCU</name>
<dbReference type="Proteomes" id="UP000887565">
    <property type="component" value="Unplaced"/>
</dbReference>